<evidence type="ECO:0000313" key="2">
    <source>
        <dbReference type="EMBL" id="MBF8644669.1"/>
    </source>
</evidence>
<evidence type="ECO:0000256" key="1">
    <source>
        <dbReference type="SAM" id="MobiDB-lite"/>
    </source>
</evidence>
<gene>
    <name evidence="2" type="ORF">IRZ77_03725</name>
</gene>
<comment type="caution">
    <text evidence="2">The sequence shown here is derived from an EMBL/GenBank/DDBJ whole genome shotgun (WGS) entry which is preliminary data.</text>
</comment>
<name>A0ABS0FWK6_9PSED</name>
<sequence length="219" mass="25279">MSQVESVTLQRREPQIARCSRFFFAEHDLLDRKDGRMVCSIYSTHQHMDANGRYRLSVGIQTFAVLWELDGTDSRLFNVIEEAIACDVLAPVQLIHHSKGLLTLLVDPSFRQITGQFEEFWRCIATNVICDSWELRILFEQDIQPSIEGRRFREYAQSILAVESLGIEDISLDHFLFREEWNQVMDDIASSQRAESEMNDGQSALDSSDNDKLDDEPPF</sequence>
<reference evidence="2 3" key="1">
    <citation type="submission" date="2020-10" db="EMBL/GenBank/DDBJ databases">
        <title>Genome sequences of Pseudomonas isolates.</title>
        <authorList>
            <person name="Wessels L."/>
            <person name="Reich F."/>
            <person name="Hammerl J."/>
        </authorList>
    </citation>
    <scope>NUCLEOTIDE SEQUENCE [LARGE SCALE GENOMIC DNA]</scope>
    <source>
        <strain evidence="2 3">20-MO00628-0</strain>
    </source>
</reference>
<dbReference type="EMBL" id="JADLJS010000003">
    <property type="protein sequence ID" value="MBF8644669.1"/>
    <property type="molecule type" value="Genomic_DNA"/>
</dbReference>
<protein>
    <submittedName>
        <fullName evidence="2">Uncharacterized protein</fullName>
    </submittedName>
</protein>
<evidence type="ECO:0000313" key="3">
    <source>
        <dbReference type="Proteomes" id="UP000639294"/>
    </source>
</evidence>
<dbReference type="RefSeq" id="WP_196172959.1">
    <property type="nucleotide sequence ID" value="NZ_JADLJR010000006.1"/>
</dbReference>
<proteinExistence type="predicted"/>
<accession>A0ABS0FWK6</accession>
<keyword evidence="3" id="KW-1185">Reference proteome</keyword>
<feature type="region of interest" description="Disordered" evidence="1">
    <location>
        <begin position="191"/>
        <end position="219"/>
    </location>
</feature>
<feature type="compositionally biased region" description="Polar residues" evidence="1">
    <location>
        <begin position="191"/>
        <end position="207"/>
    </location>
</feature>
<dbReference type="Proteomes" id="UP000639294">
    <property type="component" value="Unassembled WGS sequence"/>
</dbReference>
<organism evidence="2 3">
    <name type="scientific">Pseudomonas pudica</name>
    <dbReference type="NCBI Taxonomy" id="272772"/>
    <lineage>
        <taxon>Bacteria</taxon>
        <taxon>Pseudomonadati</taxon>
        <taxon>Pseudomonadota</taxon>
        <taxon>Gammaproteobacteria</taxon>
        <taxon>Pseudomonadales</taxon>
        <taxon>Pseudomonadaceae</taxon>
        <taxon>Pseudomonas</taxon>
    </lineage>
</organism>